<organism evidence="2 3">
    <name type="scientific">Pelagihabitans pacificus</name>
    <dbReference type="NCBI Taxonomy" id="2696054"/>
    <lineage>
        <taxon>Bacteria</taxon>
        <taxon>Pseudomonadati</taxon>
        <taxon>Bacteroidota</taxon>
        <taxon>Flavobacteriia</taxon>
        <taxon>Flavobacteriales</taxon>
        <taxon>Flavobacteriaceae</taxon>
        <taxon>Pelagihabitans</taxon>
    </lineage>
</organism>
<reference evidence="2" key="1">
    <citation type="submission" date="2019-07" db="EMBL/GenBank/DDBJ databases">
        <authorList>
            <person name="De-Chao Zhang Q."/>
        </authorList>
    </citation>
    <scope>NUCLEOTIDE SEQUENCE</scope>
    <source>
        <strain evidence="2">TP-CH-4</strain>
    </source>
</reference>
<feature type="transmembrane region" description="Helical" evidence="1">
    <location>
        <begin position="12"/>
        <end position="35"/>
    </location>
</feature>
<keyword evidence="1" id="KW-0472">Membrane</keyword>
<comment type="caution">
    <text evidence="2">The sequence shown here is derived from an EMBL/GenBank/DDBJ whole genome shotgun (WGS) entry which is preliminary data.</text>
</comment>
<dbReference type="AlphaFoldDB" id="A0A967ARF1"/>
<evidence type="ECO:0000256" key="1">
    <source>
        <dbReference type="SAM" id="Phobius"/>
    </source>
</evidence>
<dbReference type="EMBL" id="VIKU02000001">
    <property type="protein sequence ID" value="NHF59001.1"/>
    <property type="molecule type" value="Genomic_DNA"/>
</dbReference>
<sequence>MESPKPSKRGYIAASSLIESVIAITIITICLLVALKLYITILEGRPSINNHRLKFHVDKLVAEMKLTPNFDSELYDFKTYKIKKTVSDHGNQLHLKKVSYTIQGQSDTITYHYLILKEDEDQP</sequence>
<keyword evidence="1" id="KW-1133">Transmembrane helix</keyword>
<dbReference type="RefSeq" id="WP_152573458.1">
    <property type="nucleotide sequence ID" value="NZ_VIKU02000001.1"/>
</dbReference>
<keyword evidence="1" id="KW-0812">Transmembrane</keyword>
<protein>
    <submittedName>
        <fullName evidence="2">Uncharacterized protein</fullName>
    </submittedName>
</protein>
<dbReference type="Proteomes" id="UP000707206">
    <property type="component" value="Unassembled WGS sequence"/>
</dbReference>
<accession>A0A967ARF1</accession>
<name>A0A967ARF1_9FLAO</name>
<reference evidence="2" key="2">
    <citation type="submission" date="2020-03" db="EMBL/GenBank/DDBJ databases">
        <title>Flavobacteriaceae bacterium strain TP-CH-4, a member of the family Flavobacteriaceae isolated from a deep-sea seamount.</title>
        <authorList>
            <person name="Zhang D.-C."/>
        </authorList>
    </citation>
    <scope>NUCLEOTIDE SEQUENCE</scope>
    <source>
        <strain evidence="2">TP-CH-4</strain>
    </source>
</reference>
<keyword evidence="3" id="KW-1185">Reference proteome</keyword>
<evidence type="ECO:0000313" key="2">
    <source>
        <dbReference type="EMBL" id="NHF59001.1"/>
    </source>
</evidence>
<evidence type="ECO:0000313" key="3">
    <source>
        <dbReference type="Proteomes" id="UP000707206"/>
    </source>
</evidence>
<proteinExistence type="predicted"/>
<gene>
    <name evidence="2" type="ORF">FK220_006600</name>
</gene>